<reference evidence="4" key="1">
    <citation type="journal article" date="2020" name="Stud. Mycol.">
        <title>101 Dothideomycetes genomes: a test case for predicting lifestyles and emergence of pathogens.</title>
        <authorList>
            <person name="Haridas S."/>
            <person name="Albert R."/>
            <person name="Binder M."/>
            <person name="Bloem J."/>
            <person name="Labutti K."/>
            <person name="Salamov A."/>
            <person name="Andreopoulos B."/>
            <person name="Baker S."/>
            <person name="Barry K."/>
            <person name="Bills G."/>
            <person name="Bluhm B."/>
            <person name="Cannon C."/>
            <person name="Castanera R."/>
            <person name="Culley D."/>
            <person name="Daum C."/>
            <person name="Ezra D."/>
            <person name="Gonzalez J."/>
            <person name="Henrissat B."/>
            <person name="Kuo A."/>
            <person name="Liang C."/>
            <person name="Lipzen A."/>
            <person name="Lutzoni F."/>
            <person name="Magnuson J."/>
            <person name="Mondo S."/>
            <person name="Nolan M."/>
            <person name="Ohm R."/>
            <person name="Pangilinan J."/>
            <person name="Park H.-J."/>
            <person name="Ramirez L."/>
            <person name="Alfaro M."/>
            <person name="Sun H."/>
            <person name="Tritt A."/>
            <person name="Yoshinaga Y."/>
            <person name="Zwiers L.-H."/>
            <person name="Turgeon B."/>
            <person name="Goodwin S."/>
            <person name="Spatafora J."/>
            <person name="Crous P."/>
            <person name="Grigoriev I."/>
        </authorList>
    </citation>
    <scope>NUCLEOTIDE SEQUENCE</scope>
    <source>
        <strain evidence="4">CBS 161.51</strain>
    </source>
</reference>
<keyword evidence="5" id="KW-1185">Reference proteome</keyword>
<feature type="compositionally biased region" description="Pro residues" evidence="3">
    <location>
        <begin position="8"/>
        <end position="23"/>
    </location>
</feature>
<evidence type="ECO:0000313" key="4">
    <source>
        <dbReference type="EMBL" id="KAF1935966.1"/>
    </source>
</evidence>
<dbReference type="InterPro" id="IPR050216">
    <property type="entry name" value="LRR_domain-containing"/>
</dbReference>
<dbReference type="EMBL" id="ML976221">
    <property type="protein sequence ID" value="KAF1935966.1"/>
    <property type="molecule type" value="Genomic_DNA"/>
</dbReference>
<evidence type="ECO:0000256" key="2">
    <source>
        <dbReference type="ARBA" id="ARBA00022737"/>
    </source>
</evidence>
<accession>A0A6A5SBZ6</accession>
<dbReference type="SUPFAM" id="SSF52058">
    <property type="entry name" value="L domain-like"/>
    <property type="match status" value="1"/>
</dbReference>
<evidence type="ECO:0000256" key="1">
    <source>
        <dbReference type="ARBA" id="ARBA00022614"/>
    </source>
</evidence>
<name>A0A6A5SBZ6_9PLEO</name>
<organism evidence="4 5">
    <name type="scientific">Clathrospora elynae</name>
    <dbReference type="NCBI Taxonomy" id="706981"/>
    <lineage>
        <taxon>Eukaryota</taxon>
        <taxon>Fungi</taxon>
        <taxon>Dikarya</taxon>
        <taxon>Ascomycota</taxon>
        <taxon>Pezizomycotina</taxon>
        <taxon>Dothideomycetes</taxon>
        <taxon>Pleosporomycetidae</taxon>
        <taxon>Pleosporales</taxon>
        <taxon>Diademaceae</taxon>
        <taxon>Clathrospora</taxon>
    </lineage>
</organism>
<sequence length="546" mass="61631">MDDDAIPPSSPPLANPPSSPFPEPVFTFKSSSPAPVFSTDDSQESVGLSNYESPRIFKNKRRCTWWASRESANTTPELKKTKIARNFDSGVYMLSDSTDNSDDVPPQHIPPFPPHQLRLPFGIYHDQSANTSAAETAFNHQLDNGLDRDLQVYDFQELNLEDSDIHRISHLAEVIRPFTAGEYRSLVPELSVHLSQNKLHRLVPPLFSLQHLTSLFLRRNDIKELPSQIGRLQNLVTLDVSLNKLTHLPFEIVRLLQPHGKLERLTAMGNPFFEPMPAERFHKSDYVRPDPEDEGALHDRDALPLDLLREDAANQLRHLYGSLALSKDRDQAVWRIRYFESWANSFDGGDDARECAAEQDDGFYVHHPSLDLDAVQASAPRYIARTLVSYFDQTGNPCHGSPSLPSSRHDAYPVILETNQGTYGAPSSPWFAVLSTSSTASLVTTSLHVCLKNGNTVHELRETFKGYPVPYDAEAIFTRAEENDVGGYGYFRDCHVCGKKYVVARAEWIEFWSKGLGIFFPVKVKVCSWRCVPAEMVNRPSKHLTW</sequence>
<keyword evidence="1" id="KW-0433">Leucine-rich repeat</keyword>
<evidence type="ECO:0008006" key="6">
    <source>
        <dbReference type="Google" id="ProtNLM"/>
    </source>
</evidence>
<proteinExistence type="predicted"/>
<evidence type="ECO:0000313" key="5">
    <source>
        <dbReference type="Proteomes" id="UP000800038"/>
    </source>
</evidence>
<dbReference type="GO" id="GO:0005737">
    <property type="term" value="C:cytoplasm"/>
    <property type="evidence" value="ECO:0007669"/>
    <property type="project" value="TreeGrafter"/>
</dbReference>
<dbReference type="InterPro" id="IPR032675">
    <property type="entry name" value="LRR_dom_sf"/>
</dbReference>
<dbReference type="Proteomes" id="UP000800038">
    <property type="component" value="Unassembled WGS sequence"/>
</dbReference>
<dbReference type="InterPro" id="IPR003591">
    <property type="entry name" value="Leu-rich_rpt_typical-subtyp"/>
</dbReference>
<dbReference type="SMART" id="SM00369">
    <property type="entry name" value="LRR_TYP"/>
    <property type="match status" value="2"/>
</dbReference>
<evidence type="ECO:0000256" key="3">
    <source>
        <dbReference type="SAM" id="MobiDB-lite"/>
    </source>
</evidence>
<dbReference type="OrthoDB" id="1517790at2759"/>
<dbReference type="PANTHER" id="PTHR48051:SF1">
    <property type="entry name" value="RAS SUPPRESSOR PROTEIN 1"/>
    <property type="match status" value="1"/>
</dbReference>
<dbReference type="AlphaFoldDB" id="A0A6A5SBZ6"/>
<dbReference type="PANTHER" id="PTHR48051">
    <property type="match status" value="1"/>
</dbReference>
<dbReference type="Gene3D" id="3.80.10.10">
    <property type="entry name" value="Ribonuclease Inhibitor"/>
    <property type="match status" value="1"/>
</dbReference>
<protein>
    <recommendedName>
        <fullName evidence="6">L domain-like protein</fullName>
    </recommendedName>
</protein>
<gene>
    <name evidence="4" type="ORF">EJ02DRAFT_106780</name>
</gene>
<keyword evidence="2" id="KW-0677">Repeat</keyword>
<feature type="region of interest" description="Disordered" evidence="3">
    <location>
        <begin position="1"/>
        <end position="47"/>
    </location>
</feature>